<feature type="domain" description="Ig-like" evidence="7">
    <location>
        <begin position="69"/>
        <end position="149"/>
    </location>
</feature>
<evidence type="ECO:0000259" key="6">
    <source>
        <dbReference type="PROSITE" id="PS50240"/>
    </source>
</evidence>
<feature type="region of interest" description="Disordered" evidence="4">
    <location>
        <begin position="374"/>
        <end position="432"/>
    </location>
</feature>
<feature type="compositionally biased region" description="Polar residues" evidence="4">
    <location>
        <begin position="412"/>
        <end position="423"/>
    </location>
</feature>
<feature type="domain" description="Peptidase S1" evidence="6">
    <location>
        <begin position="662"/>
        <end position="1151"/>
    </location>
</feature>
<keyword evidence="5" id="KW-0812">Transmembrane</keyword>
<dbReference type="PROSITE" id="PS50835">
    <property type="entry name" value="IG_LIKE"/>
    <property type="match status" value="3"/>
</dbReference>
<evidence type="ECO:0000256" key="1">
    <source>
        <dbReference type="ARBA" id="ARBA00022729"/>
    </source>
</evidence>
<organism evidence="8 9">
    <name type="scientific">Fragariocoptes setiger</name>
    <dbReference type="NCBI Taxonomy" id="1670756"/>
    <lineage>
        <taxon>Eukaryota</taxon>
        <taxon>Metazoa</taxon>
        <taxon>Ecdysozoa</taxon>
        <taxon>Arthropoda</taxon>
        <taxon>Chelicerata</taxon>
        <taxon>Arachnida</taxon>
        <taxon>Acari</taxon>
        <taxon>Acariformes</taxon>
        <taxon>Trombidiformes</taxon>
        <taxon>Prostigmata</taxon>
        <taxon>Eupodina</taxon>
        <taxon>Eriophyoidea</taxon>
        <taxon>Phytoptidae</taxon>
        <taxon>Fragariocoptes</taxon>
    </lineage>
</organism>
<dbReference type="InterPro" id="IPR013783">
    <property type="entry name" value="Ig-like_fold"/>
</dbReference>
<dbReference type="InterPro" id="IPR003599">
    <property type="entry name" value="Ig_sub"/>
</dbReference>
<dbReference type="PANTHER" id="PTHR45080">
    <property type="entry name" value="CONTACTIN 5"/>
    <property type="match status" value="1"/>
</dbReference>
<dbReference type="PANTHER" id="PTHR45080:SF8">
    <property type="entry name" value="IG-LIKE DOMAIN-CONTAINING PROTEIN"/>
    <property type="match status" value="1"/>
</dbReference>
<dbReference type="InterPro" id="IPR013106">
    <property type="entry name" value="Ig_V-set"/>
</dbReference>
<feature type="region of interest" description="Disordered" evidence="4">
    <location>
        <begin position="297"/>
        <end position="339"/>
    </location>
</feature>
<feature type="domain" description="Ig-like" evidence="7">
    <location>
        <begin position="173"/>
        <end position="258"/>
    </location>
</feature>
<dbReference type="SMART" id="SM00409">
    <property type="entry name" value="IG"/>
    <property type="match status" value="3"/>
</dbReference>
<dbReference type="InterPro" id="IPR003598">
    <property type="entry name" value="Ig_sub2"/>
</dbReference>
<feature type="transmembrane region" description="Helical" evidence="5">
    <location>
        <begin position="21"/>
        <end position="43"/>
    </location>
</feature>
<dbReference type="Gene3D" id="2.40.10.10">
    <property type="entry name" value="Trypsin-like serine proteases"/>
    <property type="match status" value="2"/>
</dbReference>
<accession>A0ABQ7SBZ5</accession>
<evidence type="ECO:0000313" key="8">
    <source>
        <dbReference type="EMBL" id="KAG9510765.1"/>
    </source>
</evidence>
<dbReference type="Gene3D" id="2.60.40.10">
    <property type="entry name" value="Immunoglobulins"/>
    <property type="match status" value="3"/>
</dbReference>
<evidence type="ECO:0000256" key="3">
    <source>
        <dbReference type="ARBA" id="ARBA00023319"/>
    </source>
</evidence>
<feature type="compositionally biased region" description="Low complexity" evidence="4">
    <location>
        <begin position="898"/>
        <end position="908"/>
    </location>
</feature>
<feature type="compositionally biased region" description="Basic and acidic residues" evidence="4">
    <location>
        <begin position="620"/>
        <end position="630"/>
    </location>
</feature>
<evidence type="ECO:0000259" key="7">
    <source>
        <dbReference type="PROSITE" id="PS50835"/>
    </source>
</evidence>
<proteinExistence type="predicted"/>
<dbReference type="SUPFAM" id="SSF50494">
    <property type="entry name" value="Trypsin-like serine proteases"/>
    <property type="match status" value="2"/>
</dbReference>
<comment type="caution">
    <text evidence="8">The sequence shown here is derived from an EMBL/GenBank/DDBJ whole genome shotgun (WGS) entry which is preliminary data.</text>
</comment>
<name>A0ABQ7SBZ5_9ACAR</name>
<feature type="region of interest" description="Disordered" evidence="4">
    <location>
        <begin position="744"/>
        <end position="810"/>
    </location>
</feature>
<dbReference type="InterPro" id="IPR050958">
    <property type="entry name" value="Cell_Adh-Cytoskel_Orgn"/>
</dbReference>
<feature type="region of interest" description="Disordered" evidence="4">
    <location>
        <begin position="598"/>
        <end position="630"/>
    </location>
</feature>
<dbReference type="InterPro" id="IPR009003">
    <property type="entry name" value="Peptidase_S1_PA"/>
</dbReference>
<feature type="domain" description="Ig-like" evidence="7">
    <location>
        <begin position="269"/>
        <end position="361"/>
    </location>
</feature>
<feature type="region of interest" description="Disordered" evidence="4">
    <location>
        <begin position="1097"/>
        <end position="1129"/>
    </location>
</feature>
<keyword evidence="5" id="KW-0472">Membrane</keyword>
<keyword evidence="1" id="KW-0732">Signal</keyword>
<evidence type="ECO:0000256" key="5">
    <source>
        <dbReference type="SAM" id="Phobius"/>
    </source>
</evidence>
<keyword evidence="9" id="KW-1185">Reference proteome</keyword>
<keyword evidence="2" id="KW-1015">Disulfide bond</keyword>
<dbReference type="InterPro" id="IPR001254">
    <property type="entry name" value="Trypsin_dom"/>
</dbReference>
<dbReference type="Pfam" id="PF07686">
    <property type="entry name" value="V-set"/>
    <property type="match status" value="1"/>
</dbReference>
<feature type="compositionally biased region" description="Low complexity" evidence="4">
    <location>
        <begin position="300"/>
        <end position="318"/>
    </location>
</feature>
<feature type="region of interest" description="Disordered" evidence="4">
    <location>
        <begin position="857"/>
        <end position="908"/>
    </location>
</feature>
<keyword evidence="5" id="KW-1133">Transmembrane helix</keyword>
<dbReference type="Pfam" id="PF00047">
    <property type="entry name" value="ig"/>
    <property type="match status" value="1"/>
</dbReference>
<dbReference type="PROSITE" id="PS50240">
    <property type="entry name" value="TRYPSIN_DOM"/>
    <property type="match status" value="1"/>
</dbReference>
<dbReference type="Pfam" id="PF00089">
    <property type="entry name" value="Trypsin"/>
    <property type="match status" value="1"/>
</dbReference>
<reference evidence="8 9" key="1">
    <citation type="submission" date="2020-10" db="EMBL/GenBank/DDBJ databases">
        <authorList>
            <person name="Klimov P.B."/>
            <person name="Dyachkov S.M."/>
            <person name="Chetverikov P.E."/>
        </authorList>
    </citation>
    <scope>NUCLEOTIDE SEQUENCE [LARGE SCALE GENOMIC DNA]</scope>
    <source>
        <strain evidence="8">BMOC 18-1129-001#AD2665</strain>
        <tissue evidence="8">Entire mites</tissue>
    </source>
</reference>
<dbReference type="InterPro" id="IPR007110">
    <property type="entry name" value="Ig-like_dom"/>
</dbReference>
<feature type="compositionally biased region" description="Polar residues" evidence="4">
    <location>
        <begin position="381"/>
        <end position="405"/>
    </location>
</feature>
<dbReference type="InterPro" id="IPR036179">
    <property type="entry name" value="Ig-like_dom_sf"/>
</dbReference>
<gene>
    <name evidence="8" type="ORF">GZH46_00680</name>
</gene>
<feature type="compositionally biased region" description="Acidic residues" evidence="4">
    <location>
        <begin position="762"/>
        <end position="777"/>
    </location>
</feature>
<feature type="compositionally biased region" description="Polar residues" evidence="4">
    <location>
        <begin position="319"/>
        <end position="333"/>
    </location>
</feature>
<evidence type="ECO:0000313" key="9">
    <source>
        <dbReference type="Proteomes" id="UP000825002"/>
    </source>
</evidence>
<dbReference type="InterPro" id="IPR043504">
    <property type="entry name" value="Peptidase_S1_PA_chymotrypsin"/>
</dbReference>
<dbReference type="EMBL" id="JAIFTH010000079">
    <property type="protein sequence ID" value="KAG9510765.1"/>
    <property type="molecule type" value="Genomic_DNA"/>
</dbReference>
<sequence>MISKSKNTSLTRHCDKLLIKIIIVAFFLHLVSFFNCTSCIQTYTNYNNNANDDNSDLHIDSMHHDMSRPIAAALLASSAPSVRTVNPGDRVNIPCSLANPGGSIQFAKDDQPIILDSGCTHCQLDISNDGQASLTINRVSSRDEGHWQCWRLDENGNVKQKIPIIQLIVTNSPELPVLLANDKELIGNDATISIKENEIITFQCVIRGASPSIQYVHWMLDGTQNITHQSQLTMEYSPNDSNYLTRSFLHLNATKTMNLNREPGFGLPISEGMSVMLKCEIDSNPASQPMWIKDVDKTRATSTAASSSEKQLSQPSSSGQTSDTPALLNTQDDGSVIFSPVTRQDSGWYRCKTENKYGNFSSFGYYLNVRPPHHGPPEASTGASDASVGASSNPSVSAMVGTQGQRPPRGPNGSTANSSSPPGVNSKWPLPGSGNLNSISTSDCNNVGAPVIDQPNLAVTGVLGRPLSLSVRFCCNPRPKRIFWIHRHLAMTPGRIFGPYVTRELWTTYKSLYCYVSTFDIEAVKLDDIGTVYFVVGNDKGLSDAQIQINLTRASEHLIQSVTWLAQIASASDESIEKVDGTLRIRRGSYEDLVEHEPDIDYPSDMTSKRPKANGSTQGRGDDNKVQGRSEKECGVAPLNKYEFTKWRWNNSVANREWPSPFIDETYAPDGAWPWQVAIMFLQQSPLGRGLHCSGTLLSARHVLTSSQCFGKKSNREKWPDAAKEMVVVAGTHSFVPRGLYKRSVQAPSEVSHRERQSNSDSDTDSGDNDSTDDDSDDSRAVDVNVPNAEHQGDDDDNNDNNNNEGKDDASSRFFFDWIKDKFMKKTTRFPKPLPFPTIVPYTTEAPDVDNKRARTTIYPLPSPEPKRSTVRPTPTFIPDGDDVIEPVPLPTRRPRTTRAPSESTTRATLVPTATTTTSILTPTTLASTTIIPTIIPKNNDSTTTKRPETEVELSAIDPRMKSRIRNVYDISNLRHDYVLMSLRKAIDVTPMSRSCCLPPSYGRPNKDSEFSCYLTSWNLGNERQNLLQMRVVPARCPTEPKRETAKCYKHLFTSENREYYNRPADLGAPIVCIDERESRFYQLGLVSGIQTGPSIVGPRGRYCQDPSDKPNNDQPRNDNMMPTTSQPQTTMVVTYYEVTELVGQTEKILERFPYDCKNDMTCPELNYKYQLNVG</sequence>
<keyword evidence="3" id="KW-0393">Immunoglobulin domain</keyword>
<dbReference type="InterPro" id="IPR013151">
    <property type="entry name" value="Immunoglobulin_dom"/>
</dbReference>
<dbReference type="SMART" id="SM00408">
    <property type="entry name" value="IGc2"/>
    <property type="match status" value="2"/>
</dbReference>
<protein>
    <submittedName>
        <fullName evidence="8">Uncharacterized protein</fullName>
    </submittedName>
</protein>
<dbReference type="SUPFAM" id="SSF48726">
    <property type="entry name" value="Immunoglobulin"/>
    <property type="match status" value="4"/>
</dbReference>
<evidence type="ECO:0000256" key="2">
    <source>
        <dbReference type="ARBA" id="ARBA00023157"/>
    </source>
</evidence>
<dbReference type="Proteomes" id="UP000825002">
    <property type="component" value="Unassembled WGS sequence"/>
</dbReference>
<evidence type="ECO:0000256" key="4">
    <source>
        <dbReference type="SAM" id="MobiDB-lite"/>
    </source>
</evidence>